<gene>
    <name evidence="2" type="ORF">CCMP2556_LOCUS45972</name>
</gene>
<comment type="caution">
    <text evidence="2">The sequence shown here is derived from an EMBL/GenBank/DDBJ whole genome shotgun (WGS) entry which is preliminary data.</text>
</comment>
<dbReference type="Proteomes" id="UP001642484">
    <property type="component" value="Unassembled WGS sequence"/>
</dbReference>
<sequence>MTKPQDGKETLPVSNNNLADVLGVLRYVHQEVIVEHVAGNPERETRKYDIDAFAHYRMKIRNPDTILKDPSKMAIPGFGGFGAFDFGVATSLDLLEQLVSSGDFVGISKQDSPQINFTHPWYWFSVDGDCPNLPWTCVKPYPGCQEKAPPTMPQPCDPDGCAGKKDQDARSCTDKPQFTDPTDTETARKCCLHYSQHPDQVIIGGLCNSSVKEPTGEIGCVYQYEALTSKDFLPLDDLNGINSMPCGADGKRKCSGWKDWRDHCYDPEGKYKKRFHCEDCHDSGGWNVTTQVTGYCVEYDLHPYCQETQNLCEDPRCMALKPEEKEYGLPFWSGKCTVSGNQLRAEAVASYFLGDPVRNSHWLVDPARHLVETGLGSCEVNGTDGSDAELTARGFMQVMRLMDNKAWDGFEEQINKSSAVDWHPSPVVLAALGFAGYKYYSRSQQQAKSLVKSTTNFVREILKEADTEADGGIPEARELRKEQEAEIEPRHQKADELVQGAAGTSVQALQLALEMVEALLFQTVKTELAGQYATSSYLTNWRQRIVMARIGEILWTVKDALELARDLQDSRLEATALKALARVHLSRVKEPDAPVAAINEATKALEVFNKLDQELQEDRLHADILFVLGDAQLTKALASPFSEAREESLEAAAATMRQASEVYKKLGETKWLGRSMLGTALALVGLEDEDQQMDGERLAEDAKDLFHDAGELDLEVVAVMLIVKCRIRTSGLDCALLSAEDAAEDWKEETGRPEHVAIALHTAASVYFQLKEGLDRAAQYCAEALQLFRAAEWRRAETAVLQTFCRVESLNQNFDKSIKCAKEAVLNCREMKDQRAEAEALAYQAEAALSKLNTEENTLPTEEAQALADEGKQCSDKARDIFLELGDKEGLQIVDEVTFVSTNVAVEKYCEATPPTRMITTLKSDGHGAQEVFGEWIINRGEEMDPLKVRRLLKDGRCTGPVQYT</sequence>
<dbReference type="EMBL" id="CAXAMN010025650">
    <property type="protein sequence ID" value="CAK9096717.1"/>
    <property type="molecule type" value="Genomic_DNA"/>
</dbReference>
<name>A0ABP0R831_9DINO</name>
<feature type="coiled-coil region" evidence="1">
    <location>
        <begin position="821"/>
        <end position="855"/>
    </location>
</feature>
<proteinExistence type="predicted"/>
<organism evidence="2 3">
    <name type="scientific">Durusdinium trenchii</name>
    <dbReference type="NCBI Taxonomy" id="1381693"/>
    <lineage>
        <taxon>Eukaryota</taxon>
        <taxon>Sar</taxon>
        <taxon>Alveolata</taxon>
        <taxon>Dinophyceae</taxon>
        <taxon>Suessiales</taxon>
        <taxon>Symbiodiniaceae</taxon>
        <taxon>Durusdinium</taxon>
    </lineage>
</organism>
<evidence type="ECO:0000256" key="1">
    <source>
        <dbReference type="SAM" id="Coils"/>
    </source>
</evidence>
<evidence type="ECO:0000313" key="3">
    <source>
        <dbReference type="Proteomes" id="UP001642484"/>
    </source>
</evidence>
<reference evidence="2 3" key="1">
    <citation type="submission" date="2024-02" db="EMBL/GenBank/DDBJ databases">
        <authorList>
            <person name="Chen Y."/>
            <person name="Shah S."/>
            <person name="Dougan E. K."/>
            <person name="Thang M."/>
            <person name="Chan C."/>
        </authorList>
    </citation>
    <scope>NUCLEOTIDE SEQUENCE [LARGE SCALE GENOMIC DNA]</scope>
</reference>
<keyword evidence="3" id="KW-1185">Reference proteome</keyword>
<dbReference type="InterPro" id="IPR011990">
    <property type="entry name" value="TPR-like_helical_dom_sf"/>
</dbReference>
<keyword evidence="1" id="KW-0175">Coiled coil</keyword>
<accession>A0ABP0R831</accession>
<evidence type="ECO:0000313" key="2">
    <source>
        <dbReference type="EMBL" id="CAK9096717.1"/>
    </source>
</evidence>
<dbReference type="Gene3D" id="1.25.40.10">
    <property type="entry name" value="Tetratricopeptide repeat domain"/>
    <property type="match status" value="2"/>
</dbReference>
<protein>
    <submittedName>
        <fullName evidence="2">Uncharacterized protein</fullName>
    </submittedName>
</protein>